<feature type="region of interest" description="Disordered" evidence="1">
    <location>
        <begin position="41"/>
        <end position="75"/>
    </location>
</feature>
<feature type="compositionally biased region" description="Polar residues" evidence="1">
    <location>
        <begin position="41"/>
        <end position="56"/>
    </location>
</feature>
<accession>S4PAZ0</accession>
<feature type="non-terminal residue" evidence="2">
    <location>
        <position position="90"/>
    </location>
</feature>
<organism evidence="2">
    <name type="scientific">Pararge aegeria</name>
    <name type="common">speckled wood butterfly</name>
    <dbReference type="NCBI Taxonomy" id="116150"/>
    <lineage>
        <taxon>Eukaryota</taxon>
        <taxon>Metazoa</taxon>
        <taxon>Ecdysozoa</taxon>
        <taxon>Arthropoda</taxon>
        <taxon>Hexapoda</taxon>
        <taxon>Insecta</taxon>
        <taxon>Pterygota</taxon>
        <taxon>Neoptera</taxon>
        <taxon>Endopterygota</taxon>
        <taxon>Lepidoptera</taxon>
        <taxon>Glossata</taxon>
        <taxon>Ditrysia</taxon>
        <taxon>Papilionoidea</taxon>
        <taxon>Nymphalidae</taxon>
        <taxon>Satyrinae</taxon>
        <taxon>Satyrini</taxon>
        <taxon>Parargina</taxon>
        <taxon>Pararge</taxon>
    </lineage>
</organism>
<dbReference type="EMBL" id="GAIX01003044">
    <property type="protein sequence ID" value="JAA89516.1"/>
    <property type="molecule type" value="Transcribed_RNA"/>
</dbReference>
<reference evidence="2" key="2">
    <citation type="submission" date="2013-05" db="EMBL/GenBank/DDBJ databases">
        <authorList>
            <person name="Carter J.-M."/>
            <person name="Baker S.C."/>
            <person name="Pink R."/>
            <person name="Carter D.R.F."/>
            <person name="Collins A."/>
            <person name="Tomlin J."/>
            <person name="Gibbs M."/>
            <person name="Breuker C.J."/>
        </authorList>
    </citation>
    <scope>NUCLEOTIDE SEQUENCE</scope>
    <source>
        <tissue evidence="2">Ovary</tissue>
    </source>
</reference>
<evidence type="ECO:0000256" key="1">
    <source>
        <dbReference type="SAM" id="MobiDB-lite"/>
    </source>
</evidence>
<evidence type="ECO:0000313" key="2">
    <source>
        <dbReference type="EMBL" id="JAA89516.1"/>
    </source>
</evidence>
<dbReference type="AlphaFoldDB" id="S4PAZ0"/>
<sequence length="90" mass="9463">MSDKGVHDASNADVILFKNTTGISAPTSEVVCDPTTAVYQASETVSTRPTSPTDKSLPTEIAESADTLPTQAAPTSVNMPANFLMQMMQT</sequence>
<name>S4PAZ0_9NEOP</name>
<protein>
    <submittedName>
        <fullName evidence="2">Uncharacterized protein</fullName>
    </submittedName>
</protein>
<reference evidence="2" key="1">
    <citation type="journal article" date="2013" name="BMC Genomics">
        <title>Unscrambling butterfly oogenesis.</title>
        <authorList>
            <person name="Carter J.M."/>
            <person name="Baker S.C."/>
            <person name="Pink R."/>
            <person name="Carter D.R."/>
            <person name="Collins A."/>
            <person name="Tomlin J."/>
            <person name="Gibbs M."/>
            <person name="Breuker C.J."/>
        </authorList>
    </citation>
    <scope>NUCLEOTIDE SEQUENCE</scope>
    <source>
        <tissue evidence="2">Ovary</tissue>
    </source>
</reference>
<proteinExistence type="predicted"/>